<gene>
    <name evidence="1" type="ORF">I4F81_005409</name>
</gene>
<proteinExistence type="predicted"/>
<keyword evidence="2" id="KW-1185">Reference proteome</keyword>
<comment type="caution">
    <text evidence="1">The sequence shown here is derived from an EMBL/GenBank/DDBJ whole genome shotgun (WGS) entry which is preliminary data.</text>
</comment>
<sequence>MPVTKAAVTAPGARRIPQSAAGPAVVAGGGPPGVIGGRPPSPPRNFHSLIARNGLRLLITRAPTVPELPAFPAALAAAGVSDLVVVTERTFPTAPFEAMGWLWAYKPGTAAAAPGGAAKRGGGKPSDGVGGRGGKVGGFARRGSSSGLLRLRRWSGESVDS</sequence>
<dbReference type="EMBL" id="CM020619">
    <property type="protein sequence ID" value="KAK1862842.1"/>
    <property type="molecule type" value="Genomic_DNA"/>
</dbReference>
<protein>
    <submittedName>
        <fullName evidence="1">Uncharacterized protein</fullName>
    </submittedName>
</protein>
<evidence type="ECO:0000313" key="1">
    <source>
        <dbReference type="EMBL" id="KAK1862842.1"/>
    </source>
</evidence>
<dbReference type="Proteomes" id="UP000798662">
    <property type="component" value="Chromosome 2"/>
</dbReference>
<accession>A0ACC3BZ88</accession>
<reference evidence="1" key="1">
    <citation type="submission" date="2019-11" db="EMBL/GenBank/DDBJ databases">
        <title>Nori genome reveals adaptations in red seaweeds to the harsh intertidal environment.</title>
        <authorList>
            <person name="Wang D."/>
            <person name="Mao Y."/>
        </authorList>
    </citation>
    <scope>NUCLEOTIDE SEQUENCE</scope>
    <source>
        <tissue evidence="1">Gametophyte</tissue>
    </source>
</reference>
<organism evidence="1 2">
    <name type="scientific">Pyropia yezoensis</name>
    <name type="common">Susabi-nori</name>
    <name type="synonym">Porphyra yezoensis</name>
    <dbReference type="NCBI Taxonomy" id="2788"/>
    <lineage>
        <taxon>Eukaryota</taxon>
        <taxon>Rhodophyta</taxon>
        <taxon>Bangiophyceae</taxon>
        <taxon>Bangiales</taxon>
        <taxon>Bangiaceae</taxon>
        <taxon>Pyropia</taxon>
    </lineage>
</organism>
<evidence type="ECO:0000313" key="2">
    <source>
        <dbReference type="Proteomes" id="UP000798662"/>
    </source>
</evidence>
<name>A0ACC3BZ88_PYRYE</name>